<reference evidence="1" key="1">
    <citation type="submission" date="2015-11" db="EMBL/GenBank/DDBJ databases">
        <title>De novo transcriptome assembly of four potential Pierce s Disease insect vectors from Arizona vineyards.</title>
        <authorList>
            <person name="Tassone E.E."/>
        </authorList>
    </citation>
    <scope>NUCLEOTIDE SEQUENCE</scope>
</reference>
<dbReference type="AlphaFoldDB" id="A0A1B6FW02"/>
<feature type="non-terminal residue" evidence="1">
    <location>
        <position position="1"/>
    </location>
</feature>
<sequence length="125" mass="14127">CNNAEMTDTEDYCPTAKVISSVVKAMPDENEQIDEDEDLIMLCTASEPERNNDIISDEGLRYLTGFVAFKLKNKYPHLGKNSFQLDNQKSSSSNWMETISRGGLCVPSDEFLKCSKIVEEVFFKV</sequence>
<accession>A0A1B6FW02</accession>
<feature type="non-terminal residue" evidence="1">
    <location>
        <position position="125"/>
    </location>
</feature>
<proteinExistence type="predicted"/>
<dbReference type="EMBL" id="GECZ01015394">
    <property type="protein sequence ID" value="JAS54375.1"/>
    <property type="molecule type" value="Transcribed_RNA"/>
</dbReference>
<protein>
    <submittedName>
        <fullName evidence="1">Uncharacterized protein</fullName>
    </submittedName>
</protein>
<name>A0A1B6FW02_9HEMI</name>
<evidence type="ECO:0000313" key="1">
    <source>
        <dbReference type="EMBL" id="JAS54375.1"/>
    </source>
</evidence>
<organism evidence="1">
    <name type="scientific">Cuerna arida</name>
    <dbReference type="NCBI Taxonomy" id="1464854"/>
    <lineage>
        <taxon>Eukaryota</taxon>
        <taxon>Metazoa</taxon>
        <taxon>Ecdysozoa</taxon>
        <taxon>Arthropoda</taxon>
        <taxon>Hexapoda</taxon>
        <taxon>Insecta</taxon>
        <taxon>Pterygota</taxon>
        <taxon>Neoptera</taxon>
        <taxon>Paraneoptera</taxon>
        <taxon>Hemiptera</taxon>
        <taxon>Auchenorrhyncha</taxon>
        <taxon>Membracoidea</taxon>
        <taxon>Cicadellidae</taxon>
        <taxon>Cicadellinae</taxon>
        <taxon>Proconiini</taxon>
        <taxon>Cuerna</taxon>
    </lineage>
</organism>
<gene>
    <name evidence="1" type="ORF">g.46426</name>
</gene>